<keyword evidence="5 6" id="KW-0472">Membrane</keyword>
<dbReference type="STRING" id="445975.COLSTE_00089"/>
<feature type="domain" description="Major facilitator superfamily (MFS) profile" evidence="7">
    <location>
        <begin position="30"/>
        <end position="540"/>
    </location>
</feature>
<feature type="transmembrane region" description="Helical" evidence="6">
    <location>
        <begin position="182"/>
        <end position="204"/>
    </location>
</feature>
<dbReference type="AlphaFoldDB" id="B6G7P9"/>
<proteinExistence type="predicted"/>
<keyword evidence="2" id="KW-0813">Transport</keyword>
<sequence length="547" mass="55528">MVIVVNSMRACTDASGENRGASGASKATLSLAVLALAQLGVSADNGAFSVAMSEMMRVFGCSVADVQLANTVYALMAGTFMLASGLLGLMVGWRRTFVGGMALIVVGEIATALAPFIELLIWGGRLAVGVGASLVIPSVLGMVPLLFEGDGRKQAYGVIAGSAALATLVPIPLGMLVDGLGFRFTFGVIAAYFGVLVAASSALPVSQPHAFKKFDFPGAVLASMGLFAVMFGLSRISVWGVAEPLPTAPFTVLGLSPAPFIAVAGLVVLIALIPVEAWMERTRGVAILPSSFLRSPQVRSGVVAIALPFFYMGAQGLVATSFYQLVVGLGGTGTALLGIVSGVPMLVLATGIPRKFPQANSWLVVRCGYVAIALGALMAAIGVRGASLTAVMILGTLLGGIGVGMVNSQSNNLVASAVPARDAQQSGGIQGAARNLGLALGSAAMGSVLLIAVNMGLDARVAAVSSLDEPVRVSLEETVYTYEGDLSFSARMDGMGVAELAAGELVSANREVRADAGAIAMSTVSVIAGLALLTTFPKKEQLGTGAN</sequence>
<dbReference type="Pfam" id="PF07690">
    <property type="entry name" value="MFS_1"/>
    <property type="match status" value="1"/>
</dbReference>
<dbReference type="GO" id="GO:0022857">
    <property type="term" value="F:transmembrane transporter activity"/>
    <property type="evidence" value="ECO:0007669"/>
    <property type="project" value="InterPro"/>
</dbReference>
<dbReference type="HOGENOM" id="CLU_000960_28_2_11"/>
<keyword evidence="3 6" id="KW-0812">Transmembrane</keyword>
<dbReference type="Proteomes" id="UP000003560">
    <property type="component" value="Unassembled WGS sequence"/>
</dbReference>
<reference evidence="8 9" key="2">
    <citation type="submission" date="2008-10" db="EMBL/GenBank/DDBJ databases">
        <authorList>
            <person name="Fulton L."/>
            <person name="Clifton S."/>
            <person name="Fulton B."/>
            <person name="Xu J."/>
            <person name="Minx P."/>
            <person name="Pepin K.H."/>
            <person name="Johnson M."/>
            <person name="Thiruvilangam P."/>
            <person name="Bhonagiri V."/>
            <person name="Nash W.E."/>
            <person name="Mardis E.R."/>
            <person name="Wilson R.K."/>
        </authorList>
    </citation>
    <scope>NUCLEOTIDE SEQUENCE [LARGE SCALE GENOMIC DNA]</scope>
    <source>
        <strain evidence="8 9">DSM 13279</strain>
    </source>
</reference>
<feature type="transmembrane region" description="Helical" evidence="6">
    <location>
        <begin position="128"/>
        <end position="147"/>
    </location>
</feature>
<feature type="transmembrane region" description="Helical" evidence="6">
    <location>
        <begin position="258"/>
        <end position="279"/>
    </location>
</feature>
<evidence type="ECO:0000313" key="8">
    <source>
        <dbReference type="EMBL" id="EEA91704.1"/>
    </source>
</evidence>
<dbReference type="InterPro" id="IPR020846">
    <property type="entry name" value="MFS_dom"/>
</dbReference>
<dbReference type="GO" id="GO:0005886">
    <property type="term" value="C:plasma membrane"/>
    <property type="evidence" value="ECO:0007669"/>
    <property type="project" value="UniProtKB-SubCell"/>
</dbReference>
<feature type="transmembrane region" description="Helical" evidence="6">
    <location>
        <begin position="300"/>
        <end position="323"/>
    </location>
</feature>
<dbReference type="PANTHER" id="PTHR42718:SF9">
    <property type="entry name" value="MAJOR FACILITATOR SUPERFAMILY MULTIDRUG TRANSPORTER MFSC"/>
    <property type="match status" value="1"/>
</dbReference>
<keyword evidence="4 6" id="KW-1133">Transmembrane helix</keyword>
<dbReference type="PROSITE" id="PS50850">
    <property type="entry name" value="MFS"/>
    <property type="match status" value="1"/>
</dbReference>
<accession>B6G7P9</accession>
<evidence type="ECO:0000256" key="5">
    <source>
        <dbReference type="ARBA" id="ARBA00023136"/>
    </source>
</evidence>
<comment type="caution">
    <text evidence="8">The sequence shown here is derived from an EMBL/GenBank/DDBJ whole genome shotgun (WGS) entry which is preliminary data.</text>
</comment>
<dbReference type="InterPro" id="IPR011701">
    <property type="entry name" value="MFS"/>
</dbReference>
<organism evidence="8 9">
    <name type="scientific">Collinsella stercoris DSM 13279</name>
    <dbReference type="NCBI Taxonomy" id="445975"/>
    <lineage>
        <taxon>Bacteria</taxon>
        <taxon>Bacillati</taxon>
        <taxon>Actinomycetota</taxon>
        <taxon>Coriobacteriia</taxon>
        <taxon>Coriobacteriales</taxon>
        <taxon>Coriobacteriaceae</taxon>
        <taxon>Collinsella</taxon>
    </lineage>
</organism>
<dbReference type="EMBL" id="ABXJ01000007">
    <property type="protein sequence ID" value="EEA91704.1"/>
    <property type="molecule type" value="Genomic_DNA"/>
</dbReference>
<dbReference type="OrthoDB" id="5315310at2"/>
<feature type="transmembrane region" description="Helical" evidence="6">
    <location>
        <begin position="363"/>
        <end position="381"/>
    </location>
</feature>
<evidence type="ECO:0000259" key="7">
    <source>
        <dbReference type="PROSITE" id="PS50850"/>
    </source>
</evidence>
<evidence type="ECO:0000256" key="6">
    <source>
        <dbReference type="SAM" id="Phobius"/>
    </source>
</evidence>
<dbReference type="InterPro" id="IPR036259">
    <property type="entry name" value="MFS_trans_sf"/>
</dbReference>
<evidence type="ECO:0000256" key="2">
    <source>
        <dbReference type="ARBA" id="ARBA00022448"/>
    </source>
</evidence>
<protein>
    <submittedName>
        <fullName evidence="8">Transporter, major facilitator family protein</fullName>
    </submittedName>
</protein>
<keyword evidence="9" id="KW-1185">Reference proteome</keyword>
<feature type="transmembrane region" description="Helical" evidence="6">
    <location>
        <begin position="436"/>
        <end position="457"/>
    </location>
</feature>
<evidence type="ECO:0000313" key="9">
    <source>
        <dbReference type="Proteomes" id="UP000003560"/>
    </source>
</evidence>
<feature type="transmembrane region" description="Helical" evidence="6">
    <location>
        <begin position="216"/>
        <end position="238"/>
    </location>
</feature>
<feature type="transmembrane region" description="Helical" evidence="6">
    <location>
        <begin position="100"/>
        <end position="122"/>
    </location>
</feature>
<gene>
    <name evidence="8" type="ORF">COLSTE_00089</name>
</gene>
<feature type="transmembrane region" description="Helical" evidence="6">
    <location>
        <begin position="329"/>
        <end position="351"/>
    </location>
</feature>
<reference evidence="8 9" key="1">
    <citation type="submission" date="2008-10" db="EMBL/GenBank/DDBJ databases">
        <title>Draft genome sequence of Collinsella stercoris (DSM 13279).</title>
        <authorList>
            <person name="Sudarsanam P."/>
            <person name="Ley R."/>
            <person name="Guruge J."/>
            <person name="Turnbaugh P.J."/>
            <person name="Mahowald M."/>
            <person name="Liep D."/>
            <person name="Gordon J."/>
        </authorList>
    </citation>
    <scope>NUCLEOTIDE SEQUENCE [LARGE SCALE GENOMIC DNA]</scope>
    <source>
        <strain evidence="8 9">DSM 13279</strain>
    </source>
</reference>
<evidence type="ECO:0000256" key="4">
    <source>
        <dbReference type="ARBA" id="ARBA00022989"/>
    </source>
</evidence>
<feature type="transmembrane region" description="Helical" evidence="6">
    <location>
        <begin position="516"/>
        <end position="536"/>
    </location>
</feature>
<evidence type="ECO:0000256" key="1">
    <source>
        <dbReference type="ARBA" id="ARBA00004651"/>
    </source>
</evidence>
<name>B6G7P9_9ACTN</name>
<comment type="subcellular location">
    <subcellularLocation>
        <location evidence="1">Cell membrane</location>
        <topology evidence="1">Multi-pass membrane protein</topology>
    </subcellularLocation>
</comment>
<feature type="transmembrane region" description="Helical" evidence="6">
    <location>
        <begin position="29"/>
        <end position="52"/>
    </location>
</feature>
<dbReference type="eggNOG" id="COG2211">
    <property type="taxonomic scope" value="Bacteria"/>
</dbReference>
<feature type="transmembrane region" description="Helical" evidence="6">
    <location>
        <begin position="154"/>
        <end position="176"/>
    </location>
</feature>
<dbReference type="eggNOG" id="COG0477">
    <property type="taxonomic scope" value="Bacteria"/>
</dbReference>
<dbReference type="SUPFAM" id="SSF103473">
    <property type="entry name" value="MFS general substrate transporter"/>
    <property type="match status" value="1"/>
</dbReference>
<dbReference type="Gene3D" id="1.20.1250.20">
    <property type="entry name" value="MFS general substrate transporter like domains"/>
    <property type="match status" value="1"/>
</dbReference>
<evidence type="ECO:0000256" key="3">
    <source>
        <dbReference type="ARBA" id="ARBA00022692"/>
    </source>
</evidence>
<dbReference type="PANTHER" id="PTHR42718">
    <property type="entry name" value="MAJOR FACILITATOR SUPERFAMILY MULTIDRUG TRANSPORTER MFSC"/>
    <property type="match status" value="1"/>
</dbReference>
<feature type="transmembrane region" description="Helical" evidence="6">
    <location>
        <begin position="387"/>
        <end position="406"/>
    </location>
</feature>
<feature type="transmembrane region" description="Helical" evidence="6">
    <location>
        <begin position="72"/>
        <end position="93"/>
    </location>
</feature>